<proteinExistence type="predicted"/>
<accession>A0ABN7SJL1</accession>
<protein>
    <submittedName>
        <fullName evidence="1">Oidioi.mRNA.OKI2018_I69.chr1.g368.t1.cds</fullName>
    </submittedName>
</protein>
<dbReference type="Proteomes" id="UP001158576">
    <property type="component" value="Chromosome 1"/>
</dbReference>
<name>A0ABN7SJL1_OIKDI</name>
<evidence type="ECO:0000313" key="1">
    <source>
        <dbReference type="EMBL" id="CAG5102579.1"/>
    </source>
</evidence>
<evidence type="ECO:0000313" key="2">
    <source>
        <dbReference type="Proteomes" id="UP001158576"/>
    </source>
</evidence>
<reference evidence="1 2" key="1">
    <citation type="submission" date="2021-04" db="EMBL/GenBank/DDBJ databases">
        <authorList>
            <person name="Bliznina A."/>
        </authorList>
    </citation>
    <scope>NUCLEOTIDE SEQUENCE [LARGE SCALE GENOMIC DNA]</scope>
</reference>
<organism evidence="1 2">
    <name type="scientific">Oikopleura dioica</name>
    <name type="common">Tunicate</name>
    <dbReference type="NCBI Taxonomy" id="34765"/>
    <lineage>
        <taxon>Eukaryota</taxon>
        <taxon>Metazoa</taxon>
        <taxon>Chordata</taxon>
        <taxon>Tunicata</taxon>
        <taxon>Appendicularia</taxon>
        <taxon>Copelata</taxon>
        <taxon>Oikopleuridae</taxon>
        <taxon>Oikopleura</taxon>
    </lineage>
</organism>
<dbReference type="EMBL" id="OU015566">
    <property type="protein sequence ID" value="CAG5102579.1"/>
    <property type="molecule type" value="Genomic_DNA"/>
</dbReference>
<keyword evidence="2" id="KW-1185">Reference proteome</keyword>
<gene>
    <name evidence="1" type="ORF">OKIOD_LOCUS9133</name>
</gene>
<sequence length="103" mass="11821">MGSRKNSINFCDIFDAPSLASELGARWAECEADAEDMCIHAKRHMFNLCLQHLKIAEAFIAPRAPKVNDSSRNNQLLKALRIFRDVERLLRFEGRAEVDREKC</sequence>